<dbReference type="Pfam" id="PF04116">
    <property type="entry name" value="FA_hydroxylase"/>
    <property type="match status" value="1"/>
</dbReference>
<evidence type="ECO:0000256" key="6">
    <source>
        <dbReference type="ARBA" id="ARBA00023136"/>
    </source>
</evidence>
<dbReference type="PANTHER" id="PTHR21624:SF1">
    <property type="entry name" value="ALKYLGLYCEROL MONOOXYGENASE"/>
    <property type="match status" value="1"/>
</dbReference>
<accession>A0ABU9CPG9</accession>
<proteinExistence type="predicted"/>
<dbReference type="InterPro" id="IPR006694">
    <property type="entry name" value="Fatty_acid_hydroxylase"/>
</dbReference>
<reference evidence="9 10" key="1">
    <citation type="submission" date="2024-04" db="EMBL/GenBank/DDBJ databases">
        <title>Novel species of the genus Ideonella isolated from streams.</title>
        <authorList>
            <person name="Lu H."/>
        </authorList>
    </citation>
    <scope>NUCLEOTIDE SEQUENCE [LARGE SCALE GENOMIC DNA]</scope>
    <source>
        <strain evidence="9 10">DXS22W</strain>
    </source>
</reference>
<evidence type="ECO:0000256" key="5">
    <source>
        <dbReference type="ARBA" id="ARBA00023098"/>
    </source>
</evidence>
<keyword evidence="10" id="KW-1185">Reference proteome</keyword>
<feature type="domain" description="Fatty acid hydroxylase" evidence="8">
    <location>
        <begin position="110"/>
        <end position="242"/>
    </location>
</feature>
<dbReference type="EMBL" id="JBBUTH010000010">
    <property type="protein sequence ID" value="MEK8052624.1"/>
    <property type="molecule type" value="Genomic_DNA"/>
</dbReference>
<keyword evidence="6 7" id="KW-0472">Membrane</keyword>
<sequence length="291" mass="31632">MNWPHLLLLAALPPFVVACGRAGLSDANMLTLGTLLSLAWLMWAERRWPARPDWTPGRSELLRDGAFLGLNAATDALGGLLVAALALHLRALWPATAAPMAGVAPWFAWPLAVALGELGPYALHRWAHADGWGWRVHALHHAPERVNASNNIATHPINVLWNQLSRVLPWLLLGFDAHVIAWAALFIQVQSFAVHANIAGALGPLNRLIGTAELHRWHHSIHPAEALNYGTAIPLWDQLLGTWRSPGSTGPARVGVAGVPGGAAWRVWRALLLAPFCARCNRAQRSTPRRA</sequence>
<evidence type="ECO:0000256" key="3">
    <source>
        <dbReference type="ARBA" id="ARBA00022989"/>
    </source>
</evidence>
<dbReference type="InterPro" id="IPR051689">
    <property type="entry name" value="Sterol_desaturase/TMEM195"/>
</dbReference>
<feature type="transmembrane region" description="Helical" evidence="7">
    <location>
        <begin position="65"/>
        <end position="86"/>
    </location>
</feature>
<dbReference type="PANTHER" id="PTHR21624">
    <property type="entry name" value="STEROL DESATURASE-RELATED PROTEIN"/>
    <property type="match status" value="1"/>
</dbReference>
<evidence type="ECO:0000256" key="2">
    <source>
        <dbReference type="ARBA" id="ARBA00022692"/>
    </source>
</evidence>
<keyword evidence="3 7" id="KW-1133">Transmembrane helix</keyword>
<evidence type="ECO:0000313" key="9">
    <source>
        <dbReference type="EMBL" id="MEK8052624.1"/>
    </source>
</evidence>
<evidence type="ECO:0000256" key="1">
    <source>
        <dbReference type="ARBA" id="ARBA00004127"/>
    </source>
</evidence>
<protein>
    <submittedName>
        <fullName evidence="9">Sterol desaturase family protein</fullName>
    </submittedName>
</protein>
<organism evidence="9 10">
    <name type="scientific">Pseudaquabacterium inlustre</name>
    <dbReference type="NCBI Taxonomy" id="2984192"/>
    <lineage>
        <taxon>Bacteria</taxon>
        <taxon>Pseudomonadati</taxon>
        <taxon>Pseudomonadota</taxon>
        <taxon>Betaproteobacteria</taxon>
        <taxon>Burkholderiales</taxon>
        <taxon>Sphaerotilaceae</taxon>
        <taxon>Pseudaquabacterium</taxon>
    </lineage>
</organism>
<evidence type="ECO:0000256" key="7">
    <source>
        <dbReference type="SAM" id="Phobius"/>
    </source>
</evidence>
<name>A0ABU9CPG9_9BURK</name>
<evidence type="ECO:0000259" key="8">
    <source>
        <dbReference type="Pfam" id="PF04116"/>
    </source>
</evidence>
<evidence type="ECO:0000256" key="4">
    <source>
        <dbReference type="ARBA" id="ARBA00023002"/>
    </source>
</evidence>
<dbReference type="Proteomes" id="UP001365405">
    <property type="component" value="Unassembled WGS sequence"/>
</dbReference>
<gene>
    <name evidence="9" type="ORF">AACH10_20410</name>
</gene>
<feature type="transmembrane region" description="Helical" evidence="7">
    <location>
        <begin position="92"/>
        <end position="115"/>
    </location>
</feature>
<evidence type="ECO:0000313" key="10">
    <source>
        <dbReference type="Proteomes" id="UP001365405"/>
    </source>
</evidence>
<dbReference type="RefSeq" id="WP_341412842.1">
    <property type="nucleotide sequence ID" value="NZ_JBBUTH010000010.1"/>
</dbReference>
<keyword evidence="5" id="KW-0443">Lipid metabolism</keyword>
<keyword evidence="2 7" id="KW-0812">Transmembrane</keyword>
<keyword evidence="4" id="KW-0560">Oxidoreductase</keyword>
<feature type="transmembrane region" description="Helical" evidence="7">
    <location>
        <begin position="28"/>
        <end position="44"/>
    </location>
</feature>
<comment type="subcellular location">
    <subcellularLocation>
        <location evidence="1">Endomembrane system</location>
        <topology evidence="1">Multi-pass membrane protein</topology>
    </subcellularLocation>
</comment>
<feature type="transmembrane region" description="Helical" evidence="7">
    <location>
        <begin position="167"/>
        <end position="187"/>
    </location>
</feature>
<comment type="caution">
    <text evidence="9">The sequence shown here is derived from an EMBL/GenBank/DDBJ whole genome shotgun (WGS) entry which is preliminary data.</text>
</comment>